<dbReference type="STRING" id="1314785.A0A165F9X6"/>
<dbReference type="Gene3D" id="3.30.710.10">
    <property type="entry name" value="Potassium Channel Kv1.1, Chain A"/>
    <property type="match status" value="1"/>
</dbReference>
<protein>
    <recommendedName>
        <fullName evidence="4">BTB domain-containing protein</fullName>
    </recommendedName>
</protein>
<sequence>MPPYMPTQQVTADFDLSVRFTLDNLGELLLYPDDGPEPEARMSSIFWPGLKFRMSPVTEGSSKQRKCRLSLYMLPGDTMPPFTMHVTATLQSLSGCAYPTKPLRRQATIEHGRASIGTLLSLSMFESSETMQAEDAVVVHVSMRSASSPPSLRSQPTLNLIHRVLTAQPASKMRFIVFRRRDSTGHLSSPREFHADMNELASYFMGHDGLLEVTDRIEGFELPRGASLGDYSLVNDGHDSDSDFEPDEEEDDEDADIVVVKRDCSDDLPLQKHRETQLIHDSPADSLVMQDSLIQNSVHNDLDESVQSTTGSFRLVHHKREEGSHLYSYSTFDGQTFVLLGTASRTWEALLYYLYTGSIDFAPLQPQKSSRRAISSSLPFQNGTTQKPGPVSCRSIYRLAYKLGLEDLRKHALQYLISQLSPETVLTEVFSEFTARYEEVKEMELALVVQYWDALKASAAFKRKMVEVTNGSVPHAADVISEIMLRVSARQA</sequence>
<feature type="compositionally biased region" description="Acidic residues" evidence="1">
    <location>
        <begin position="242"/>
        <end position="254"/>
    </location>
</feature>
<dbReference type="InParanoid" id="A0A165F9X6"/>
<dbReference type="AlphaFoldDB" id="A0A165F9X6"/>
<evidence type="ECO:0000256" key="1">
    <source>
        <dbReference type="SAM" id="MobiDB-lite"/>
    </source>
</evidence>
<dbReference type="EMBL" id="KV427614">
    <property type="protein sequence ID" value="KZT08654.1"/>
    <property type="molecule type" value="Genomic_DNA"/>
</dbReference>
<name>A0A165F9X6_9APHY</name>
<gene>
    <name evidence="2" type="ORF">LAESUDRAFT_46981</name>
</gene>
<evidence type="ECO:0008006" key="4">
    <source>
        <dbReference type="Google" id="ProtNLM"/>
    </source>
</evidence>
<proteinExistence type="predicted"/>
<dbReference type="InterPro" id="IPR011333">
    <property type="entry name" value="SKP1/BTB/POZ_sf"/>
</dbReference>
<dbReference type="GeneID" id="63819622"/>
<keyword evidence="3" id="KW-1185">Reference proteome</keyword>
<reference evidence="2 3" key="1">
    <citation type="journal article" date="2016" name="Mol. Biol. Evol.">
        <title>Comparative Genomics of Early-Diverging Mushroom-Forming Fungi Provides Insights into the Origins of Lignocellulose Decay Capabilities.</title>
        <authorList>
            <person name="Nagy L.G."/>
            <person name="Riley R."/>
            <person name="Tritt A."/>
            <person name="Adam C."/>
            <person name="Daum C."/>
            <person name="Floudas D."/>
            <person name="Sun H."/>
            <person name="Yadav J.S."/>
            <person name="Pangilinan J."/>
            <person name="Larsson K.H."/>
            <person name="Matsuura K."/>
            <person name="Barry K."/>
            <person name="Labutti K."/>
            <person name="Kuo R."/>
            <person name="Ohm R.A."/>
            <person name="Bhattacharya S.S."/>
            <person name="Shirouzu T."/>
            <person name="Yoshinaga Y."/>
            <person name="Martin F.M."/>
            <person name="Grigoriev I.V."/>
            <person name="Hibbett D.S."/>
        </authorList>
    </citation>
    <scope>NUCLEOTIDE SEQUENCE [LARGE SCALE GENOMIC DNA]</scope>
    <source>
        <strain evidence="2 3">93-53</strain>
    </source>
</reference>
<dbReference type="RefSeq" id="XP_040766394.1">
    <property type="nucleotide sequence ID" value="XM_040902591.1"/>
</dbReference>
<organism evidence="2 3">
    <name type="scientific">Laetiporus sulphureus 93-53</name>
    <dbReference type="NCBI Taxonomy" id="1314785"/>
    <lineage>
        <taxon>Eukaryota</taxon>
        <taxon>Fungi</taxon>
        <taxon>Dikarya</taxon>
        <taxon>Basidiomycota</taxon>
        <taxon>Agaricomycotina</taxon>
        <taxon>Agaricomycetes</taxon>
        <taxon>Polyporales</taxon>
        <taxon>Laetiporus</taxon>
    </lineage>
</organism>
<accession>A0A165F9X6</accession>
<evidence type="ECO:0000313" key="3">
    <source>
        <dbReference type="Proteomes" id="UP000076871"/>
    </source>
</evidence>
<feature type="region of interest" description="Disordered" evidence="1">
    <location>
        <begin position="231"/>
        <end position="254"/>
    </location>
</feature>
<dbReference type="Proteomes" id="UP000076871">
    <property type="component" value="Unassembled WGS sequence"/>
</dbReference>
<evidence type="ECO:0000313" key="2">
    <source>
        <dbReference type="EMBL" id="KZT08654.1"/>
    </source>
</evidence>
<dbReference type="OrthoDB" id="6359816at2759"/>